<name>A0A7J6A9X7_AMEME</name>
<protein>
    <recommendedName>
        <fullName evidence="4">Apolipoprotein F</fullName>
    </recommendedName>
</protein>
<keyword evidence="1" id="KW-0472">Membrane</keyword>
<evidence type="ECO:0000313" key="3">
    <source>
        <dbReference type="Proteomes" id="UP000593565"/>
    </source>
</evidence>
<dbReference type="GO" id="GO:0008203">
    <property type="term" value="P:cholesterol metabolic process"/>
    <property type="evidence" value="ECO:0007669"/>
    <property type="project" value="TreeGrafter"/>
</dbReference>
<sequence>THTHTQIQRHHERARETTHTFVVRKIRILTFYWITAMWGHKFQFLLLIHFLMSDMAHSQAPPPPRFMNRIGSGIFSIIPPSSPPIPSEEARSIRDEEPHSDPIRRLVSGLVESLHGLVHLRGNLSCAELVAGPWKGVGFSHELLGLVMVPVLVSAGCEPEAEELVRNLFTVLGRDDTLELLEDIVALVRRSSLHRSNSRSTPSRPSGQSERHFQAMMFNIQQLAEDEDVGEDVPGLEKRCQGWMRMKDTVLLGQKVDHRKMRLSKAKLLCRNLGFVCAGVTQEDPASPESYHIVLRPGSWLMPSHPPNQSDSWIQSCRVWPVRWRRHTAHQPGCTNEKEERVYRVVEWIPAVSTLYNLGTAVYYASMSCSDTAKERALMSAVDLGTDALMAATGGTTGIAGYALGAGLKTSVKAGVKYLLNRMNHEEDLLMNQNNWEDESVSYQYK</sequence>
<dbReference type="GO" id="GO:0005615">
    <property type="term" value="C:extracellular space"/>
    <property type="evidence" value="ECO:0007669"/>
    <property type="project" value="TreeGrafter"/>
</dbReference>
<dbReference type="InterPro" id="IPR026114">
    <property type="entry name" value="APOF"/>
</dbReference>
<gene>
    <name evidence="2" type="ORF">AMELA_G00185010</name>
</gene>
<keyword evidence="3" id="KW-1185">Reference proteome</keyword>
<evidence type="ECO:0000313" key="2">
    <source>
        <dbReference type="EMBL" id="KAF4078741.1"/>
    </source>
</evidence>
<evidence type="ECO:0000256" key="1">
    <source>
        <dbReference type="SAM" id="Phobius"/>
    </source>
</evidence>
<proteinExistence type="predicted"/>
<dbReference type="PANTHER" id="PTHR15011">
    <property type="entry name" value="APOLIPOPROTEIN F"/>
    <property type="match status" value="1"/>
</dbReference>
<keyword evidence="1" id="KW-0812">Transmembrane</keyword>
<dbReference type="Proteomes" id="UP000593565">
    <property type="component" value="Unassembled WGS sequence"/>
</dbReference>
<dbReference type="Pfam" id="PF15148">
    <property type="entry name" value="Apolipo_F"/>
    <property type="match status" value="1"/>
</dbReference>
<organism evidence="2 3">
    <name type="scientific">Ameiurus melas</name>
    <name type="common">Black bullhead</name>
    <name type="synonym">Silurus melas</name>
    <dbReference type="NCBI Taxonomy" id="219545"/>
    <lineage>
        <taxon>Eukaryota</taxon>
        <taxon>Metazoa</taxon>
        <taxon>Chordata</taxon>
        <taxon>Craniata</taxon>
        <taxon>Vertebrata</taxon>
        <taxon>Euteleostomi</taxon>
        <taxon>Actinopterygii</taxon>
        <taxon>Neopterygii</taxon>
        <taxon>Teleostei</taxon>
        <taxon>Ostariophysi</taxon>
        <taxon>Siluriformes</taxon>
        <taxon>Ictaluridae</taxon>
        <taxon>Ameiurus</taxon>
    </lineage>
</organism>
<dbReference type="EMBL" id="JAAGNN010000016">
    <property type="protein sequence ID" value="KAF4078741.1"/>
    <property type="molecule type" value="Genomic_DNA"/>
</dbReference>
<accession>A0A7J6A9X7</accession>
<reference evidence="2 3" key="1">
    <citation type="submission" date="2020-02" db="EMBL/GenBank/DDBJ databases">
        <title>A chromosome-scale genome assembly of the black bullhead catfish (Ameiurus melas).</title>
        <authorList>
            <person name="Wen M."/>
            <person name="Zham M."/>
            <person name="Cabau C."/>
            <person name="Klopp C."/>
            <person name="Donnadieu C."/>
            <person name="Roques C."/>
            <person name="Bouchez O."/>
            <person name="Lampietro C."/>
            <person name="Jouanno E."/>
            <person name="Herpin A."/>
            <person name="Louis A."/>
            <person name="Berthelot C."/>
            <person name="Parey E."/>
            <person name="Roest-Crollius H."/>
            <person name="Braasch I."/>
            <person name="Postlethwait J."/>
            <person name="Robinson-Rechavi M."/>
            <person name="Echchiki A."/>
            <person name="Begum T."/>
            <person name="Montfort J."/>
            <person name="Schartl M."/>
            <person name="Bobe J."/>
            <person name="Guiguen Y."/>
        </authorList>
    </citation>
    <scope>NUCLEOTIDE SEQUENCE [LARGE SCALE GENOMIC DNA]</scope>
    <source>
        <strain evidence="2">M_S1</strain>
        <tissue evidence="2">Blood</tissue>
    </source>
</reference>
<feature type="non-terminal residue" evidence="2">
    <location>
        <position position="446"/>
    </location>
</feature>
<comment type="caution">
    <text evidence="2">The sequence shown here is derived from an EMBL/GenBank/DDBJ whole genome shotgun (WGS) entry which is preliminary data.</text>
</comment>
<evidence type="ECO:0008006" key="4">
    <source>
        <dbReference type="Google" id="ProtNLM"/>
    </source>
</evidence>
<dbReference type="PANTHER" id="PTHR15011:SF3">
    <property type="entry name" value="APOLIPOPROTEIN F"/>
    <property type="match status" value="1"/>
</dbReference>
<keyword evidence="1" id="KW-1133">Transmembrane helix</keyword>
<dbReference type="AlphaFoldDB" id="A0A7J6A9X7"/>
<feature type="transmembrane region" description="Helical" evidence="1">
    <location>
        <begin position="31"/>
        <end position="52"/>
    </location>
</feature>